<feature type="signal peptide" evidence="3">
    <location>
        <begin position="1"/>
        <end position="18"/>
    </location>
</feature>
<proteinExistence type="predicted"/>
<dbReference type="EMBL" id="CYUD01000002">
    <property type="protein sequence ID" value="CUJ88608.1"/>
    <property type="molecule type" value="Genomic_DNA"/>
</dbReference>
<keyword evidence="2" id="KW-0472">Membrane</keyword>
<evidence type="ECO:0000313" key="5">
    <source>
        <dbReference type="EMBL" id="CUJ88608.1"/>
    </source>
</evidence>
<keyword evidence="1 3" id="KW-0732">Signal</keyword>
<feature type="chain" id="PRO_5006015959" evidence="3">
    <location>
        <begin position="19"/>
        <end position="159"/>
    </location>
</feature>
<name>A0A0N7M8K8_9RHOB</name>
<dbReference type="RefSeq" id="WP_112297139.1">
    <property type="nucleotide sequence ID" value="NZ_CYUD01000002.1"/>
</dbReference>
<dbReference type="PROSITE" id="PS51257">
    <property type="entry name" value="PROKAR_LIPOPROTEIN"/>
    <property type="match status" value="1"/>
</dbReference>
<feature type="domain" description="Outer membrane protein assembly factor BamE" evidence="4">
    <location>
        <begin position="35"/>
        <end position="110"/>
    </location>
</feature>
<evidence type="ECO:0000259" key="4">
    <source>
        <dbReference type="Pfam" id="PF04355"/>
    </source>
</evidence>
<organism evidence="5 6">
    <name type="scientific">Ruegeria denitrificans</name>
    <dbReference type="NCBI Taxonomy" id="1715692"/>
    <lineage>
        <taxon>Bacteria</taxon>
        <taxon>Pseudomonadati</taxon>
        <taxon>Pseudomonadota</taxon>
        <taxon>Alphaproteobacteria</taxon>
        <taxon>Rhodobacterales</taxon>
        <taxon>Roseobacteraceae</taxon>
        <taxon>Ruegeria</taxon>
    </lineage>
</organism>
<dbReference type="STRING" id="1715692.RUE5091_00733"/>
<keyword evidence="6" id="KW-1185">Reference proteome</keyword>
<dbReference type="AlphaFoldDB" id="A0A0N7M8K8"/>
<dbReference type="OrthoDB" id="7203955at2"/>
<dbReference type="InterPro" id="IPR037873">
    <property type="entry name" value="BamE-like"/>
</dbReference>
<evidence type="ECO:0000313" key="6">
    <source>
        <dbReference type="Proteomes" id="UP000051260"/>
    </source>
</evidence>
<evidence type="ECO:0000256" key="1">
    <source>
        <dbReference type="ARBA" id="ARBA00022729"/>
    </source>
</evidence>
<dbReference type="GO" id="GO:0019867">
    <property type="term" value="C:outer membrane"/>
    <property type="evidence" value="ECO:0007669"/>
    <property type="project" value="InterPro"/>
</dbReference>
<accession>A0A0N7M8K8</accession>
<evidence type="ECO:0000256" key="3">
    <source>
        <dbReference type="SAM" id="SignalP"/>
    </source>
</evidence>
<sequence length="159" mass="17211">MLKVVNRLKPASKTLVFAACLAAAGACTPVFKNHGYIPPAEELAEVKVGVDTRDSVIEAVGAPTSSGVIRDSGFYYVRSRVRHYGPKKPEVVSRELVAISFDDRGVVRNIERFGLEDGIVVTLDRRITESTIQGQGFIRQLLGNIGNFNPANIPGASQQ</sequence>
<dbReference type="InterPro" id="IPR007450">
    <property type="entry name" value="BamE_dom"/>
</dbReference>
<dbReference type="Pfam" id="PF04355">
    <property type="entry name" value="BamE"/>
    <property type="match status" value="1"/>
</dbReference>
<dbReference type="Gene3D" id="3.30.1450.10">
    <property type="match status" value="1"/>
</dbReference>
<dbReference type="Proteomes" id="UP000051260">
    <property type="component" value="Unassembled WGS sequence"/>
</dbReference>
<gene>
    <name evidence="5" type="ORF">RUE5091_00733</name>
</gene>
<protein>
    <submittedName>
        <fullName evidence="5">SmpA / OmlA family protein</fullName>
    </submittedName>
</protein>
<evidence type="ECO:0000256" key="2">
    <source>
        <dbReference type="ARBA" id="ARBA00023136"/>
    </source>
</evidence>
<reference evidence="6" key="1">
    <citation type="submission" date="2015-09" db="EMBL/GenBank/DDBJ databases">
        <authorList>
            <person name="Rodrigo-Torres L."/>
            <person name="Arahal D.R."/>
        </authorList>
    </citation>
    <scope>NUCLEOTIDE SEQUENCE [LARGE SCALE GENOMIC DNA]</scope>
    <source>
        <strain evidence="6">CECT 5091</strain>
    </source>
</reference>